<dbReference type="Proteomes" id="UP000667650">
    <property type="component" value="Unassembled WGS sequence"/>
</dbReference>
<dbReference type="Pfam" id="PF12697">
    <property type="entry name" value="Abhydrolase_6"/>
    <property type="match status" value="1"/>
</dbReference>
<feature type="domain" description="AB hydrolase-1" evidence="1">
    <location>
        <begin position="3"/>
        <end position="63"/>
    </location>
</feature>
<gene>
    <name evidence="2" type="ORF">GTQ34_05065</name>
</gene>
<proteinExistence type="predicted"/>
<protein>
    <submittedName>
        <fullName evidence="2">Alpha/beta fold hydrolase</fullName>
    </submittedName>
</protein>
<dbReference type="SUPFAM" id="SSF53474">
    <property type="entry name" value="alpha/beta-Hydrolases"/>
    <property type="match status" value="1"/>
</dbReference>
<dbReference type="Gene3D" id="3.40.50.1820">
    <property type="entry name" value="alpha/beta hydrolase"/>
    <property type="match status" value="1"/>
</dbReference>
<sequence>MEFQKELSDKFKVVTYDRAGCGWSDPSPYSRTAVNIVEELNTGLEKMGIGRSFILIGHSYGASS</sequence>
<accession>A0A964WX68</accession>
<keyword evidence="2" id="KW-0378">Hydrolase</keyword>
<dbReference type="InterPro" id="IPR000073">
    <property type="entry name" value="AB_hydrolase_1"/>
</dbReference>
<dbReference type="GO" id="GO:0016787">
    <property type="term" value="F:hydrolase activity"/>
    <property type="evidence" value="ECO:0007669"/>
    <property type="project" value="UniProtKB-KW"/>
</dbReference>
<dbReference type="EMBL" id="JAAABI010000001">
    <property type="protein sequence ID" value="NAY91284.1"/>
    <property type="molecule type" value="Genomic_DNA"/>
</dbReference>
<evidence type="ECO:0000313" key="3">
    <source>
        <dbReference type="Proteomes" id="UP000667650"/>
    </source>
</evidence>
<dbReference type="AlphaFoldDB" id="A0A964WX68"/>
<reference evidence="2" key="1">
    <citation type="submission" date="2020-01" db="EMBL/GenBank/DDBJ databases">
        <title>Muricauda ochracea sp. nov., isolated from a tidal flat of Garorim bay in Korea.</title>
        <authorList>
            <person name="Kim D."/>
            <person name="Yoo Y."/>
            <person name="Kim J.-J."/>
        </authorList>
    </citation>
    <scope>NUCLEOTIDE SEQUENCE</scope>
    <source>
        <strain evidence="2">JGD-17</strain>
    </source>
</reference>
<dbReference type="RefSeq" id="WP_166522657.1">
    <property type="nucleotide sequence ID" value="NZ_JAAABI010000001.1"/>
</dbReference>
<keyword evidence="3" id="KW-1185">Reference proteome</keyword>
<name>A0A964WX68_9FLAO</name>
<organism evidence="2 3">
    <name type="scientific">Flagellimonas ochracea</name>
    <dbReference type="NCBI Taxonomy" id="2696472"/>
    <lineage>
        <taxon>Bacteria</taxon>
        <taxon>Pseudomonadati</taxon>
        <taxon>Bacteroidota</taxon>
        <taxon>Flavobacteriia</taxon>
        <taxon>Flavobacteriales</taxon>
        <taxon>Flavobacteriaceae</taxon>
        <taxon>Flagellimonas</taxon>
    </lineage>
</organism>
<evidence type="ECO:0000313" key="2">
    <source>
        <dbReference type="EMBL" id="NAY91284.1"/>
    </source>
</evidence>
<evidence type="ECO:0000259" key="1">
    <source>
        <dbReference type="Pfam" id="PF12697"/>
    </source>
</evidence>
<comment type="caution">
    <text evidence="2">The sequence shown here is derived from an EMBL/GenBank/DDBJ whole genome shotgun (WGS) entry which is preliminary data.</text>
</comment>
<dbReference type="InterPro" id="IPR029058">
    <property type="entry name" value="AB_hydrolase_fold"/>
</dbReference>